<reference evidence="2 3" key="1">
    <citation type="submission" date="2022-11" db="EMBL/GenBank/DDBJ databases">
        <title>Minimal conservation of predation-associated metabolite biosynthetic gene clusters underscores biosynthetic potential of Myxococcota including descriptions for ten novel species: Archangium lansinium sp. nov., Myxococcus landrumus sp. nov., Nannocystis bai.</title>
        <authorList>
            <person name="Ahearne A."/>
            <person name="Stevens C."/>
            <person name="Phillips K."/>
        </authorList>
    </citation>
    <scope>NUCLEOTIDE SEQUENCE [LARGE SCALE GENOMIC DNA]</scope>
    <source>
        <strain evidence="2 3">MIWBW</strain>
    </source>
</reference>
<accession>A0ABT4ABS2</accession>
<organism evidence="2 3">
    <name type="scientific">Archangium lansingense</name>
    <dbReference type="NCBI Taxonomy" id="2995310"/>
    <lineage>
        <taxon>Bacteria</taxon>
        <taxon>Pseudomonadati</taxon>
        <taxon>Myxococcota</taxon>
        <taxon>Myxococcia</taxon>
        <taxon>Myxococcales</taxon>
        <taxon>Cystobacterineae</taxon>
        <taxon>Archangiaceae</taxon>
        <taxon>Archangium</taxon>
    </lineage>
</organism>
<dbReference type="NCBIfam" id="NF041244">
    <property type="entry name" value="IglI_fam"/>
    <property type="match status" value="1"/>
</dbReference>
<protein>
    <submittedName>
        <fullName evidence="2">Type VI secretion system protein IglI family protein</fullName>
    </submittedName>
</protein>
<evidence type="ECO:0000256" key="1">
    <source>
        <dbReference type="SAM" id="MobiDB-lite"/>
    </source>
</evidence>
<name>A0ABT4ABS2_9BACT</name>
<sequence>MRDLSLCVRPFETDSQRLEAHDPRFQRVTELAQGGKYTEAADAVEGLLAENLFEVRLLGYYLFAVLHEEGLPRLGALLEALAELIRRNWEGLPARDKRTILLNKSVTWLFQTLFDTLSYHQAKKDERWQGWWKASTVAQAAAAIQKAQELHALLSVPGYRSGSEALAKLLPWLRDLHAQLVANMPQDPPALPPQQEAQEPEPPAEPEGPSPFLKLGQPVQLMGSAHLVDLCNKLKAFELLIERKEFQKAALVSDDILATLEGFDPRRFFPDLFASFGALLNKHVRDVQEHWESKNSREWKALAQFYQVDLERFVRPE</sequence>
<proteinExistence type="predicted"/>
<evidence type="ECO:0000313" key="2">
    <source>
        <dbReference type="EMBL" id="MCY1078679.1"/>
    </source>
</evidence>
<gene>
    <name evidence="2" type="ORF">OV287_29845</name>
</gene>
<dbReference type="RefSeq" id="WP_267537444.1">
    <property type="nucleotide sequence ID" value="NZ_JAPNKA010000001.1"/>
</dbReference>
<dbReference type="Proteomes" id="UP001207654">
    <property type="component" value="Unassembled WGS sequence"/>
</dbReference>
<feature type="region of interest" description="Disordered" evidence="1">
    <location>
        <begin position="183"/>
        <end position="215"/>
    </location>
</feature>
<evidence type="ECO:0000313" key="3">
    <source>
        <dbReference type="Proteomes" id="UP001207654"/>
    </source>
</evidence>
<keyword evidence="3" id="KW-1185">Reference proteome</keyword>
<comment type="caution">
    <text evidence="2">The sequence shown here is derived from an EMBL/GenBank/DDBJ whole genome shotgun (WGS) entry which is preliminary data.</text>
</comment>
<dbReference type="EMBL" id="JAPNKA010000001">
    <property type="protein sequence ID" value="MCY1078679.1"/>
    <property type="molecule type" value="Genomic_DNA"/>
</dbReference>